<name>A0A643EZC3_9HYPH</name>
<protein>
    <submittedName>
        <fullName evidence="2">Uncharacterized protein</fullName>
    </submittedName>
</protein>
<feature type="region of interest" description="Disordered" evidence="1">
    <location>
        <begin position="1"/>
        <end position="37"/>
    </location>
</feature>
<dbReference type="EMBL" id="VZPE01000004">
    <property type="protein sequence ID" value="KAB0571289.1"/>
    <property type="molecule type" value="Genomic_DNA"/>
</dbReference>
<reference evidence="2" key="1">
    <citation type="submission" date="2019-09" db="EMBL/GenBank/DDBJ databases">
        <title>Draft genome sequences of 48 bacterial type strains from the CCUG.</title>
        <authorList>
            <person name="Tunovic T."/>
            <person name="Pineiro-Iglesias B."/>
            <person name="Unosson C."/>
            <person name="Inganas E."/>
            <person name="Ohlen M."/>
            <person name="Cardew S."/>
            <person name="Jensie-Markopoulos S."/>
            <person name="Salva-Serra F."/>
            <person name="Jaen-Luchoro D."/>
            <person name="Karlsson R."/>
            <person name="Svensson-Stadler L."/>
            <person name="Chun J."/>
            <person name="Moore E."/>
        </authorList>
    </citation>
    <scope>NUCLEOTIDE SEQUENCE</scope>
    <source>
        <strain evidence="2">CCUG 50899</strain>
    </source>
</reference>
<evidence type="ECO:0000256" key="1">
    <source>
        <dbReference type="SAM" id="MobiDB-lite"/>
    </source>
</evidence>
<evidence type="ECO:0000313" key="2">
    <source>
        <dbReference type="EMBL" id="KAB0571289.1"/>
    </source>
</evidence>
<proteinExistence type="predicted"/>
<comment type="caution">
    <text evidence="2">The sequence shown here is derived from an EMBL/GenBank/DDBJ whole genome shotgun (WGS) entry which is preliminary data.</text>
</comment>
<dbReference type="AlphaFoldDB" id="A0A643EZC3"/>
<sequence length="78" mass="8734">MDKHRKAAVQDWRPNPPGMTVGQMPHPDPCGRGHTGLNRLTKMQEGFSFTTVRPVSPPASYIGGKKQLEHVLRSMNRL</sequence>
<accession>A0A643EZC3</accession>
<organism evidence="2">
    <name type="scientific">Brucella pituitosa</name>
    <dbReference type="NCBI Taxonomy" id="571256"/>
    <lineage>
        <taxon>Bacteria</taxon>
        <taxon>Pseudomonadati</taxon>
        <taxon>Pseudomonadota</taxon>
        <taxon>Alphaproteobacteria</taxon>
        <taxon>Hyphomicrobiales</taxon>
        <taxon>Brucellaceae</taxon>
        <taxon>Brucella/Ochrobactrum group</taxon>
        <taxon>Brucella</taxon>
    </lineage>
</organism>
<gene>
    <name evidence="2" type="ORF">F7Q93_11250</name>
</gene>